<keyword evidence="1" id="KW-0460">Magnesium</keyword>
<dbReference type="STRING" id="379508.A5E3Y1"/>
<keyword evidence="1" id="KW-0904">Protein phosphatase</keyword>
<organism evidence="5 6">
    <name type="scientific">Lodderomyces elongisporus (strain ATCC 11503 / CBS 2605 / JCM 1781 / NBRC 1676 / NRRL YB-4239)</name>
    <name type="common">Yeast</name>
    <name type="synonym">Saccharomyces elongisporus</name>
    <dbReference type="NCBI Taxonomy" id="379508"/>
    <lineage>
        <taxon>Eukaryota</taxon>
        <taxon>Fungi</taxon>
        <taxon>Dikarya</taxon>
        <taxon>Ascomycota</taxon>
        <taxon>Saccharomycotina</taxon>
        <taxon>Pichiomycetes</taxon>
        <taxon>Debaryomycetaceae</taxon>
        <taxon>Candida/Lodderomyces clade</taxon>
        <taxon>Lodderomyces</taxon>
    </lineage>
</organism>
<dbReference type="eggNOG" id="KOG1379">
    <property type="taxonomic scope" value="Eukaryota"/>
</dbReference>
<dbReference type="PANTHER" id="PTHR12320:SF1">
    <property type="entry name" value="PROTEIN PHOSPHATASE PTC7 HOMOLOG"/>
    <property type="match status" value="1"/>
</dbReference>
<keyword evidence="3" id="KW-0812">Transmembrane</keyword>
<dbReference type="Pfam" id="PF07228">
    <property type="entry name" value="SpoIIE"/>
    <property type="match status" value="1"/>
</dbReference>
<feature type="domain" description="PPM-type phosphatase" evidence="4">
    <location>
        <begin position="131"/>
        <end position="404"/>
    </location>
</feature>
<dbReference type="GO" id="GO:1904775">
    <property type="term" value="P:positive regulation of ubiquinone biosynthetic process"/>
    <property type="evidence" value="ECO:0007669"/>
    <property type="project" value="EnsemblFungi"/>
</dbReference>
<dbReference type="GO" id="GO:0046872">
    <property type="term" value="F:metal ion binding"/>
    <property type="evidence" value="ECO:0007669"/>
    <property type="project" value="UniProtKB-UniRule"/>
</dbReference>
<dbReference type="InterPro" id="IPR039123">
    <property type="entry name" value="PPTC7"/>
</dbReference>
<dbReference type="VEuPathDB" id="FungiDB:LELG_04319"/>
<comment type="cofactor">
    <cofactor evidence="1">
        <name>Mg(2+)</name>
        <dbReference type="ChEBI" id="CHEBI:18420"/>
    </cofactor>
</comment>
<keyword evidence="3" id="KW-1133">Transmembrane helix</keyword>
<feature type="region of interest" description="Disordered" evidence="2">
    <location>
        <begin position="51"/>
        <end position="76"/>
    </location>
</feature>
<keyword evidence="3" id="KW-0472">Membrane</keyword>
<dbReference type="HOGENOM" id="CLU_029404_7_0_1"/>
<evidence type="ECO:0000256" key="3">
    <source>
        <dbReference type="SAM" id="Phobius"/>
    </source>
</evidence>
<dbReference type="InterPro" id="IPR036457">
    <property type="entry name" value="PPM-type-like_dom_sf"/>
</dbReference>
<dbReference type="KEGG" id="lel:PVL30_004044"/>
<dbReference type="InterPro" id="IPR001932">
    <property type="entry name" value="PPM-type_phosphatase-like_dom"/>
</dbReference>
<dbReference type="CDD" id="cd00143">
    <property type="entry name" value="PP2Cc"/>
    <property type="match status" value="1"/>
</dbReference>
<keyword evidence="1" id="KW-0479">Metal-binding</keyword>
<feature type="transmembrane region" description="Helical" evidence="3">
    <location>
        <begin position="6"/>
        <end position="24"/>
    </location>
</feature>
<dbReference type="FunCoup" id="A5E3Y1">
    <property type="interactions" value="649"/>
</dbReference>
<comment type="similarity">
    <text evidence="1">Belongs to the PP2C family.</text>
</comment>
<accession>A5E3Y1</accession>
<dbReference type="EC" id="3.1.3.16" evidence="1"/>
<dbReference type="GO" id="GO:0005635">
    <property type="term" value="C:nuclear envelope"/>
    <property type="evidence" value="ECO:0007669"/>
    <property type="project" value="EnsemblFungi"/>
</dbReference>
<dbReference type="OMA" id="ANTIAWM"/>
<dbReference type="PANTHER" id="PTHR12320">
    <property type="entry name" value="PROTEIN PHOSPHATASE 2C"/>
    <property type="match status" value="1"/>
</dbReference>
<evidence type="ECO:0000259" key="4">
    <source>
        <dbReference type="PROSITE" id="PS51746"/>
    </source>
</evidence>
<protein>
    <recommendedName>
        <fullName evidence="1">Protein phosphatase</fullName>
        <ecNumber evidence="1">3.1.3.16</ecNumber>
    </recommendedName>
</protein>
<dbReference type="SUPFAM" id="SSF81606">
    <property type="entry name" value="PP2C-like"/>
    <property type="match status" value="1"/>
</dbReference>
<dbReference type="FunFam" id="3.60.40.10:FF:000093">
    <property type="entry name" value="Type 2C protein Phosphatase"/>
    <property type="match status" value="1"/>
</dbReference>
<name>A5E3Y1_LODEL</name>
<dbReference type="SMART" id="SM00331">
    <property type="entry name" value="PP2C_SIG"/>
    <property type="match status" value="1"/>
</dbReference>
<dbReference type="PROSITE" id="PS51746">
    <property type="entry name" value="PPM_2"/>
    <property type="match status" value="1"/>
</dbReference>
<evidence type="ECO:0000313" key="5">
    <source>
        <dbReference type="EMBL" id="EDK46139.1"/>
    </source>
</evidence>
<dbReference type="Gene3D" id="3.60.40.10">
    <property type="entry name" value="PPM-type phosphatase domain"/>
    <property type="match status" value="1"/>
</dbReference>
<comment type="catalytic activity">
    <reaction evidence="1">
        <text>O-phospho-L-threonyl-[protein] + H2O = L-threonyl-[protein] + phosphate</text>
        <dbReference type="Rhea" id="RHEA:47004"/>
        <dbReference type="Rhea" id="RHEA-COMP:11060"/>
        <dbReference type="Rhea" id="RHEA-COMP:11605"/>
        <dbReference type="ChEBI" id="CHEBI:15377"/>
        <dbReference type="ChEBI" id="CHEBI:30013"/>
        <dbReference type="ChEBI" id="CHEBI:43474"/>
        <dbReference type="ChEBI" id="CHEBI:61977"/>
        <dbReference type="EC" id="3.1.3.16"/>
    </reaction>
</comment>
<sequence length="405" mass="44089">MAVLQRFFQVSCLILIISMLLSIINKKSVPLAQSLFKTSVTTSSRSFFFGSGSGPGSSSSASSGSSSGSGSSSSSSWSSSKSYSSTSAQSANASVPPATSSTASLNYDTALTTFTHYNVAVAYQPKDRKPSTNLFKKRNREVPALNSPSGEDNLFVSNQTKDGSIAVGVADGVGGWSEAGYDSSAISRELCASIKYAFEKEYDTQNSITPKDLLVEAFRDVTFSEKVEIGGTTACLGIFTPDKKLKVANLGDSWCGLFRDYKLIHETNFQTHNFNTPYQLAKIPQHILKQAELEGRRYIIDSPLMADEYTWNLQKNDIVMFATDGVTDNVVPQDIEIFLKDNLEDRADKDAKLDVVTNKFVKEVVKVSKDSNFPSAFAQELSRITGQKYLGGKEDDITVVLVKVL</sequence>
<evidence type="ECO:0000313" key="6">
    <source>
        <dbReference type="Proteomes" id="UP000001996"/>
    </source>
</evidence>
<dbReference type="Proteomes" id="UP000001996">
    <property type="component" value="Unassembled WGS sequence"/>
</dbReference>
<keyword evidence="1" id="KW-0464">Manganese</keyword>
<dbReference type="EMBL" id="CH981529">
    <property type="protein sequence ID" value="EDK46139.1"/>
    <property type="molecule type" value="Genomic_DNA"/>
</dbReference>
<dbReference type="GO" id="GO:0004722">
    <property type="term" value="F:protein serine/threonine phosphatase activity"/>
    <property type="evidence" value="ECO:0007669"/>
    <property type="project" value="UniProtKB-EC"/>
</dbReference>
<gene>
    <name evidence="5" type="ORF">LELG_04319</name>
</gene>
<dbReference type="OrthoDB" id="60843at2759"/>
<dbReference type="GeneID" id="5231698"/>
<dbReference type="AlphaFoldDB" id="A5E3Y1"/>
<dbReference type="SMART" id="SM00332">
    <property type="entry name" value="PP2Cc"/>
    <property type="match status" value="1"/>
</dbReference>
<keyword evidence="1" id="KW-0378">Hydrolase</keyword>
<evidence type="ECO:0000256" key="1">
    <source>
        <dbReference type="RuleBase" id="RU366020"/>
    </source>
</evidence>
<dbReference type="GO" id="GO:0005739">
    <property type="term" value="C:mitochondrion"/>
    <property type="evidence" value="ECO:0007669"/>
    <property type="project" value="EnsemblFungi"/>
</dbReference>
<proteinExistence type="inferred from homology"/>
<comment type="cofactor">
    <cofactor evidence="1">
        <name>Mn(2+)</name>
        <dbReference type="ChEBI" id="CHEBI:29035"/>
    </cofactor>
</comment>
<evidence type="ECO:0000256" key="2">
    <source>
        <dbReference type="SAM" id="MobiDB-lite"/>
    </source>
</evidence>
<keyword evidence="6" id="KW-1185">Reference proteome</keyword>
<reference evidence="5 6" key="1">
    <citation type="journal article" date="2009" name="Nature">
        <title>Evolution of pathogenicity and sexual reproduction in eight Candida genomes.</title>
        <authorList>
            <person name="Butler G."/>
            <person name="Rasmussen M.D."/>
            <person name="Lin M.F."/>
            <person name="Santos M.A."/>
            <person name="Sakthikumar S."/>
            <person name="Munro C.A."/>
            <person name="Rheinbay E."/>
            <person name="Grabherr M."/>
            <person name="Forche A."/>
            <person name="Reedy J.L."/>
            <person name="Agrafioti I."/>
            <person name="Arnaud M.B."/>
            <person name="Bates S."/>
            <person name="Brown A.J."/>
            <person name="Brunke S."/>
            <person name="Costanzo M.C."/>
            <person name="Fitzpatrick D.A."/>
            <person name="de Groot P.W."/>
            <person name="Harris D."/>
            <person name="Hoyer L.L."/>
            <person name="Hube B."/>
            <person name="Klis F.M."/>
            <person name="Kodira C."/>
            <person name="Lennard N."/>
            <person name="Logue M.E."/>
            <person name="Martin R."/>
            <person name="Neiman A.M."/>
            <person name="Nikolaou E."/>
            <person name="Quail M.A."/>
            <person name="Quinn J."/>
            <person name="Santos M.C."/>
            <person name="Schmitzberger F.F."/>
            <person name="Sherlock G."/>
            <person name="Shah P."/>
            <person name="Silverstein K.A."/>
            <person name="Skrzypek M.S."/>
            <person name="Soll D."/>
            <person name="Staggs R."/>
            <person name="Stansfield I."/>
            <person name="Stumpf M.P."/>
            <person name="Sudbery P.E."/>
            <person name="Srikantha T."/>
            <person name="Zeng Q."/>
            <person name="Berman J."/>
            <person name="Berriman M."/>
            <person name="Heitman J."/>
            <person name="Gow N.A."/>
            <person name="Lorenz M.C."/>
            <person name="Birren B.W."/>
            <person name="Kellis M."/>
            <person name="Cuomo C.A."/>
        </authorList>
    </citation>
    <scope>NUCLEOTIDE SEQUENCE [LARGE SCALE GENOMIC DNA]</scope>
    <source>
        <strain evidence="6">ATCC 11503 / BCRC 21390 / CBS 2605 / JCM 1781 / NBRC 1676 / NRRL YB-4239</strain>
    </source>
</reference>
<dbReference type="InParanoid" id="A5E3Y1"/>
<comment type="catalytic activity">
    <reaction evidence="1">
        <text>O-phospho-L-seryl-[protein] + H2O = L-seryl-[protein] + phosphate</text>
        <dbReference type="Rhea" id="RHEA:20629"/>
        <dbReference type="Rhea" id="RHEA-COMP:9863"/>
        <dbReference type="Rhea" id="RHEA-COMP:11604"/>
        <dbReference type="ChEBI" id="CHEBI:15377"/>
        <dbReference type="ChEBI" id="CHEBI:29999"/>
        <dbReference type="ChEBI" id="CHEBI:43474"/>
        <dbReference type="ChEBI" id="CHEBI:83421"/>
        <dbReference type="EC" id="3.1.3.16"/>
    </reaction>
</comment>